<evidence type="ECO:0000256" key="2">
    <source>
        <dbReference type="ARBA" id="ARBA00010447"/>
    </source>
</evidence>
<dbReference type="SUPFAM" id="SSF53383">
    <property type="entry name" value="PLP-dependent transferases"/>
    <property type="match status" value="1"/>
</dbReference>
<keyword evidence="5" id="KW-0663">Pyridoxal phosphate</keyword>
<evidence type="ECO:0000313" key="10">
    <source>
        <dbReference type="Proteomes" id="UP001218034"/>
    </source>
</evidence>
<dbReference type="CDD" id="cd06453">
    <property type="entry name" value="SufS_like"/>
    <property type="match status" value="1"/>
</dbReference>
<keyword evidence="9" id="KW-0456">Lyase</keyword>
<gene>
    <name evidence="9" type="primary">csdA</name>
    <name evidence="9" type="ORF">SVXNc_0361</name>
</gene>
<dbReference type="Gene3D" id="3.40.640.10">
    <property type="entry name" value="Type I PLP-dependent aspartate aminotransferase-like (Major domain)"/>
    <property type="match status" value="1"/>
</dbReference>
<dbReference type="GO" id="GO:0031071">
    <property type="term" value="F:cysteine desulfurase activity"/>
    <property type="evidence" value="ECO:0007669"/>
    <property type="project" value="UniProtKB-EC"/>
</dbReference>
<dbReference type="GeneID" id="90589797"/>
<evidence type="ECO:0000256" key="6">
    <source>
        <dbReference type="ARBA" id="ARBA00050776"/>
    </source>
</evidence>
<evidence type="ECO:0000256" key="5">
    <source>
        <dbReference type="ARBA" id="ARBA00022898"/>
    </source>
</evidence>
<dbReference type="InterPro" id="IPR015421">
    <property type="entry name" value="PyrdxlP-dep_Trfase_major"/>
</dbReference>
<evidence type="ECO:0000313" key="9">
    <source>
        <dbReference type="EMBL" id="WEL19386.1"/>
    </source>
</evidence>
<dbReference type="PANTHER" id="PTHR43586">
    <property type="entry name" value="CYSTEINE DESULFURASE"/>
    <property type="match status" value="1"/>
</dbReference>
<evidence type="ECO:0000256" key="7">
    <source>
        <dbReference type="RuleBase" id="RU004504"/>
    </source>
</evidence>
<evidence type="ECO:0000256" key="4">
    <source>
        <dbReference type="ARBA" id="ARBA00022679"/>
    </source>
</evidence>
<dbReference type="InterPro" id="IPR015424">
    <property type="entry name" value="PyrdxlP-dep_Trfase"/>
</dbReference>
<sequence length="389" mass="43070">METGKIRDDFPIFQERTELSYLDNAATTQKPAQVIEAVEKFYSQNNSNVGRGLYDLAADSTKAYSQARKNIAEFIGADADETVFVRGCTEAVNLLASSLDIEGRMALPELAHHSEQLPWRENFEEIDFIPVKDGKIDIDAAEELITQKTAVVSVPHVSNVYGTVQPVEQLVELAHENDALVVLDAAQSVPSMPVDFHELDVDFAMFSGHKMLGPTGIGVLYGKRNLLEEMTPYQVGGGMVDSVTKQEVEYKPAPEKFEAGTPNIAGAVGLSAAVDYLRQFEPEEILEHERELNRHLVKQLRTIEGIKVLSPVEATITSFTAEFAHPHDIAEVLNQNNVAVRAGNHCAQPLMEKHGINGTVRASPYIYNTEKDVRRLVRAVKEAKRVFDV</sequence>
<dbReference type="GO" id="GO:0016829">
    <property type="term" value="F:lyase activity"/>
    <property type="evidence" value="ECO:0007669"/>
    <property type="project" value="UniProtKB-KW"/>
</dbReference>
<accession>A0ABY8CI71</accession>
<dbReference type="Proteomes" id="UP001218034">
    <property type="component" value="Chromosome"/>
</dbReference>
<keyword evidence="4 9" id="KW-0808">Transferase</keyword>
<organism evidence="9 10">
    <name type="scientific">Candidatus Nanohalococcus occultus</name>
    <dbReference type="NCBI Taxonomy" id="2978047"/>
    <lineage>
        <taxon>Archaea</taxon>
        <taxon>Candidatus Nanohalarchaeota</taxon>
        <taxon>Candidatus Nanohalarchaeota incertae sedis</taxon>
        <taxon>Candidatus Nanohalococcus</taxon>
    </lineage>
</organism>
<keyword evidence="10" id="KW-1185">Reference proteome</keyword>
<dbReference type="GO" id="GO:0008483">
    <property type="term" value="F:transaminase activity"/>
    <property type="evidence" value="ECO:0007669"/>
    <property type="project" value="UniProtKB-KW"/>
</dbReference>
<keyword evidence="9" id="KW-0032">Aminotransferase</keyword>
<dbReference type="InterPro" id="IPR015422">
    <property type="entry name" value="PyrdxlP-dep_Trfase_small"/>
</dbReference>
<reference evidence="9 10" key="1">
    <citation type="submission" date="2022-09" db="EMBL/GenBank/DDBJ databases">
        <title>Xylan utilization by haloarchaea-nanohaloarchaea associations.</title>
        <authorList>
            <person name="Yakimov M."/>
        </authorList>
    </citation>
    <scope>NUCLEOTIDE SEQUENCE [LARGE SCALE GENOMIC DNA]</scope>
    <source>
        <strain evidence="9 10">SVXNc</strain>
    </source>
</reference>
<evidence type="ECO:0000256" key="3">
    <source>
        <dbReference type="ARBA" id="ARBA00012239"/>
    </source>
</evidence>
<proteinExistence type="inferred from homology"/>
<comment type="similarity">
    <text evidence="2">Belongs to the class-V pyridoxal-phosphate-dependent aminotransferase family. Csd subfamily.</text>
</comment>
<dbReference type="PANTHER" id="PTHR43586:SF8">
    <property type="entry name" value="CYSTEINE DESULFURASE 1, CHLOROPLASTIC"/>
    <property type="match status" value="1"/>
</dbReference>
<evidence type="ECO:0000259" key="8">
    <source>
        <dbReference type="Pfam" id="PF00266"/>
    </source>
</evidence>
<dbReference type="RefSeq" id="WP_347722256.1">
    <property type="nucleotide sequence ID" value="NZ_CP104395.1"/>
</dbReference>
<evidence type="ECO:0000256" key="1">
    <source>
        <dbReference type="ARBA" id="ARBA00001933"/>
    </source>
</evidence>
<dbReference type="Pfam" id="PF00266">
    <property type="entry name" value="Aminotran_5"/>
    <property type="match status" value="1"/>
</dbReference>
<dbReference type="InterPro" id="IPR000192">
    <property type="entry name" value="Aminotrans_V_dom"/>
</dbReference>
<dbReference type="EC" id="2.8.1.7" evidence="3"/>
<dbReference type="Gene3D" id="3.90.1150.10">
    <property type="entry name" value="Aspartate Aminotransferase, domain 1"/>
    <property type="match status" value="1"/>
</dbReference>
<comment type="cofactor">
    <cofactor evidence="1 7">
        <name>pyridoxal 5'-phosphate</name>
        <dbReference type="ChEBI" id="CHEBI:597326"/>
    </cofactor>
</comment>
<dbReference type="InterPro" id="IPR010970">
    <property type="entry name" value="Cys_dSase_SufS"/>
</dbReference>
<feature type="domain" description="Aminotransferase class V" evidence="8">
    <location>
        <begin position="21"/>
        <end position="376"/>
    </location>
</feature>
<name>A0ABY8CI71_9ARCH</name>
<comment type="catalytic activity">
    <reaction evidence="6">
        <text>(sulfur carrier)-H + L-cysteine = (sulfur carrier)-SH + L-alanine</text>
        <dbReference type="Rhea" id="RHEA:43892"/>
        <dbReference type="Rhea" id="RHEA-COMP:14737"/>
        <dbReference type="Rhea" id="RHEA-COMP:14739"/>
        <dbReference type="ChEBI" id="CHEBI:29917"/>
        <dbReference type="ChEBI" id="CHEBI:35235"/>
        <dbReference type="ChEBI" id="CHEBI:57972"/>
        <dbReference type="ChEBI" id="CHEBI:64428"/>
        <dbReference type="EC" id="2.8.1.7"/>
    </reaction>
</comment>
<protein>
    <recommendedName>
        <fullName evidence="3">cysteine desulfurase</fullName>
        <ecNumber evidence="3">2.8.1.7</ecNumber>
    </recommendedName>
</protein>
<dbReference type="InterPro" id="IPR020578">
    <property type="entry name" value="Aminotrans_V_PyrdxlP_BS"/>
</dbReference>
<dbReference type="EMBL" id="CP104395">
    <property type="protein sequence ID" value="WEL19386.1"/>
    <property type="molecule type" value="Genomic_DNA"/>
</dbReference>
<dbReference type="PROSITE" id="PS00595">
    <property type="entry name" value="AA_TRANSFER_CLASS_5"/>
    <property type="match status" value="1"/>
</dbReference>